<feature type="region of interest" description="Disordered" evidence="1">
    <location>
        <begin position="367"/>
        <end position="531"/>
    </location>
</feature>
<accession>A0A2T2NKM2</accession>
<feature type="compositionally biased region" description="Basic and acidic residues" evidence="1">
    <location>
        <begin position="367"/>
        <end position="376"/>
    </location>
</feature>
<feature type="compositionally biased region" description="Low complexity" evidence="1">
    <location>
        <begin position="488"/>
        <end position="499"/>
    </location>
</feature>
<evidence type="ECO:0000256" key="1">
    <source>
        <dbReference type="SAM" id="MobiDB-lite"/>
    </source>
</evidence>
<dbReference type="EMBL" id="KZ678136">
    <property type="protein sequence ID" value="PSN65977.1"/>
    <property type="molecule type" value="Genomic_DNA"/>
</dbReference>
<feature type="compositionally biased region" description="Acidic residues" evidence="1">
    <location>
        <begin position="377"/>
        <end position="387"/>
    </location>
</feature>
<feature type="region of interest" description="Disordered" evidence="1">
    <location>
        <begin position="215"/>
        <end position="258"/>
    </location>
</feature>
<feature type="compositionally biased region" description="Basic and acidic residues" evidence="1">
    <location>
        <begin position="469"/>
        <end position="481"/>
    </location>
</feature>
<feature type="compositionally biased region" description="Basic residues" evidence="1">
    <location>
        <begin position="409"/>
        <end position="418"/>
    </location>
</feature>
<dbReference type="AlphaFoldDB" id="A0A2T2NKM2"/>
<sequence length="647" mass="72880">MLTSELEVLKPIDPSISDPDEYEIFLLKEAQVVYEKNGKPASLLAAYADIPLRVEGRLEVSTKRQSKYLIKKPFKPLDIQITNVTRFSYGQSTDGELMIWALGEAGWFELSPSPSYSDIYNDMVEAVEILYFVSDIYNEPRKRGGGPSAQLIFQEYAEDERFPCADPDLAAQIFHKHRAFLFMSFLDRAQGIGWSNTPLYQYFKRQCPKDFESAKARKEGRFEQPAKKVSNSLSSAAPPKARSRGKAQDANTSEAPKKDDNWWEAAALFEFMQKAVNHRVLRTSQGHITVERVAKLVVRRYEIDELEVARNYLLVHAQNLCYMMDHPRRQSIRFFTEEPIYRELAAGHNLAATEIRRAEGIELKPRRLHSSFKDERSDDSESSEEEAIATPRQQRSRKPKGRLSILRPKSGKFSRKGKSVAEGKRPNTAGNTSDSENTTSQAEPMDTEESEVEINTPTQALSLGNGKRKLSETVDYEEQKGRWKRAASSSLTPESPPSTENEDEEADGDATLPLRYHPNGPNGTKADDGSTKPALVVPIITTPLPTYEANGPRDSWICTVDGCSQKIFGASTEVGQQLITEHFEDHAKGRHKEVGILLREEERLRLPVNNLLKRIREMADQQDPLFPSSSLEAAAAALQTQSVRRGI</sequence>
<dbReference type="STRING" id="1448308.A0A2T2NKM2"/>
<gene>
    <name evidence="2" type="ORF">BS50DRAFT_588765</name>
</gene>
<feature type="compositionally biased region" description="Polar residues" evidence="1">
    <location>
        <begin position="428"/>
        <end position="442"/>
    </location>
</feature>
<name>A0A2T2NKM2_CORCC</name>
<evidence type="ECO:0000313" key="2">
    <source>
        <dbReference type="EMBL" id="PSN65977.1"/>
    </source>
</evidence>
<dbReference type="OrthoDB" id="5382953at2759"/>
<protein>
    <recommendedName>
        <fullName evidence="4">DNA (cytosine-5)-methyltransferase 1 replication foci domain-containing protein</fullName>
    </recommendedName>
</protein>
<evidence type="ECO:0008006" key="4">
    <source>
        <dbReference type="Google" id="ProtNLM"/>
    </source>
</evidence>
<dbReference type="Proteomes" id="UP000240883">
    <property type="component" value="Unassembled WGS sequence"/>
</dbReference>
<feature type="compositionally biased region" description="Basic and acidic residues" evidence="1">
    <location>
        <begin position="215"/>
        <end position="226"/>
    </location>
</feature>
<organism evidence="2 3">
    <name type="scientific">Corynespora cassiicola Philippines</name>
    <dbReference type="NCBI Taxonomy" id="1448308"/>
    <lineage>
        <taxon>Eukaryota</taxon>
        <taxon>Fungi</taxon>
        <taxon>Dikarya</taxon>
        <taxon>Ascomycota</taxon>
        <taxon>Pezizomycotina</taxon>
        <taxon>Dothideomycetes</taxon>
        <taxon>Pleosporomycetidae</taxon>
        <taxon>Pleosporales</taxon>
        <taxon>Corynesporascaceae</taxon>
        <taxon>Corynespora</taxon>
    </lineage>
</organism>
<reference evidence="2 3" key="1">
    <citation type="journal article" date="2018" name="Front. Microbiol.">
        <title>Genome-Wide Analysis of Corynespora cassiicola Leaf Fall Disease Putative Effectors.</title>
        <authorList>
            <person name="Lopez D."/>
            <person name="Ribeiro S."/>
            <person name="Label P."/>
            <person name="Fumanal B."/>
            <person name="Venisse J.S."/>
            <person name="Kohler A."/>
            <person name="de Oliveira R.R."/>
            <person name="Labutti K."/>
            <person name="Lipzen A."/>
            <person name="Lail K."/>
            <person name="Bauer D."/>
            <person name="Ohm R.A."/>
            <person name="Barry K.W."/>
            <person name="Spatafora J."/>
            <person name="Grigoriev I.V."/>
            <person name="Martin F.M."/>
            <person name="Pujade-Renaud V."/>
        </authorList>
    </citation>
    <scope>NUCLEOTIDE SEQUENCE [LARGE SCALE GENOMIC DNA]</scope>
    <source>
        <strain evidence="2 3">Philippines</strain>
    </source>
</reference>
<evidence type="ECO:0000313" key="3">
    <source>
        <dbReference type="Proteomes" id="UP000240883"/>
    </source>
</evidence>
<proteinExistence type="predicted"/>
<feature type="compositionally biased region" description="Polar residues" evidence="1">
    <location>
        <begin position="453"/>
        <end position="462"/>
    </location>
</feature>
<keyword evidence="3" id="KW-1185">Reference proteome</keyword>